<feature type="region of interest" description="Disordered" evidence="1">
    <location>
        <begin position="13"/>
        <end position="45"/>
    </location>
</feature>
<dbReference type="Proteomes" id="UP000499080">
    <property type="component" value="Unassembled WGS sequence"/>
</dbReference>
<feature type="region of interest" description="Disordered" evidence="1">
    <location>
        <begin position="146"/>
        <end position="166"/>
    </location>
</feature>
<reference evidence="2 3" key="1">
    <citation type="journal article" date="2019" name="Sci. Rep.">
        <title>Orb-weaving spider Araneus ventricosus genome elucidates the spidroin gene catalogue.</title>
        <authorList>
            <person name="Kono N."/>
            <person name="Nakamura H."/>
            <person name="Ohtoshi R."/>
            <person name="Moran D.A.P."/>
            <person name="Shinohara A."/>
            <person name="Yoshida Y."/>
            <person name="Fujiwara M."/>
            <person name="Mori M."/>
            <person name="Tomita M."/>
            <person name="Arakawa K."/>
        </authorList>
    </citation>
    <scope>NUCLEOTIDE SEQUENCE [LARGE SCALE GENOMIC DNA]</scope>
</reference>
<feature type="compositionally biased region" description="Polar residues" evidence="1">
    <location>
        <begin position="18"/>
        <end position="35"/>
    </location>
</feature>
<accession>A0A4Y2QXW5</accession>
<proteinExistence type="predicted"/>
<evidence type="ECO:0000313" key="3">
    <source>
        <dbReference type="Proteomes" id="UP000499080"/>
    </source>
</evidence>
<protein>
    <submittedName>
        <fullName evidence="2">Uncharacterized protein</fullName>
    </submittedName>
</protein>
<organism evidence="2 3">
    <name type="scientific">Araneus ventricosus</name>
    <name type="common">Orbweaver spider</name>
    <name type="synonym">Epeira ventricosa</name>
    <dbReference type="NCBI Taxonomy" id="182803"/>
    <lineage>
        <taxon>Eukaryota</taxon>
        <taxon>Metazoa</taxon>
        <taxon>Ecdysozoa</taxon>
        <taxon>Arthropoda</taxon>
        <taxon>Chelicerata</taxon>
        <taxon>Arachnida</taxon>
        <taxon>Araneae</taxon>
        <taxon>Araneomorphae</taxon>
        <taxon>Entelegynae</taxon>
        <taxon>Araneoidea</taxon>
        <taxon>Araneidae</taxon>
        <taxon>Araneus</taxon>
    </lineage>
</organism>
<dbReference type="AlphaFoldDB" id="A0A4Y2QXW5"/>
<evidence type="ECO:0000313" key="2">
    <source>
        <dbReference type="EMBL" id="GBN68227.1"/>
    </source>
</evidence>
<dbReference type="EMBL" id="BGPR01015162">
    <property type="protein sequence ID" value="GBN68227.1"/>
    <property type="molecule type" value="Genomic_DNA"/>
</dbReference>
<sequence>MWTLAATRAVDLAKHTGQDSTHGSGPANNTGQGFQQKPIPGQDLQLTRPGSVAINRWTCRSTRARTLVATTYRWTCRPHGPVDLQKHTGRGFRSHNDDLGGHWSLWTCRSNTGQWTPSTRVRTCSYTSGLAEAHGSGDLQLPRVRAARSWPRSDSSSQPWPDSAATGLNVDLQKHTGQGLAEAHGSGTCRSTRVRDLQKHTGQGHEIRIGV</sequence>
<gene>
    <name evidence="2" type="ORF">AVEN_35764_1</name>
</gene>
<name>A0A4Y2QXW5_ARAVE</name>
<evidence type="ECO:0000256" key="1">
    <source>
        <dbReference type="SAM" id="MobiDB-lite"/>
    </source>
</evidence>
<keyword evidence="3" id="KW-1185">Reference proteome</keyword>
<comment type="caution">
    <text evidence="2">The sequence shown here is derived from an EMBL/GenBank/DDBJ whole genome shotgun (WGS) entry which is preliminary data.</text>
</comment>